<keyword evidence="3" id="KW-0732">Signal</keyword>
<evidence type="ECO:0000259" key="7">
    <source>
        <dbReference type="PROSITE" id="PS50847"/>
    </source>
</evidence>
<keyword evidence="6" id="KW-1133">Transmembrane helix</keyword>
<feature type="domain" description="Gram-positive cocci surface proteins LPxTG" evidence="7">
    <location>
        <begin position="2301"/>
        <end position="2337"/>
    </location>
</feature>
<evidence type="ECO:0000313" key="8">
    <source>
        <dbReference type="EMBL" id="MDK6867929.1"/>
    </source>
</evidence>
<evidence type="ECO:0000256" key="4">
    <source>
        <dbReference type="ARBA" id="ARBA00023088"/>
    </source>
</evidence>
<accession>A0AAW6XMB0</accession>
<feature type="compositionally biased region" description="Low complexity" evidence="5">
    <location>
        <begin position="2233"/>
        <end position="2258"/>
    </location>
</feature>
<evidence type="ECO:0000313" key="9">
    <source>
        <dbReference type="Proteomes" id="UP001232113"/>
    </source>
</evidence>
<dbReference type="Pfam" id="PF00746">
    <property type="entry name" value="Gram_pos_anchor"/>
    <property type="match status" value="1"/>
</dbReference>
<dbReference type="RefSeq" id="WP_261374871.1">
    <property type="nucleotide sequence ID" value="NZ_JASOLY010000003.1"/>
</dbReference>
<feature type="compositionally biased region" description="Low complexity" evidence="5">
    <location>
        <begin position="1269"/>
        <end position="1282"/>
    </location>
</feature>
<evidence type="ECO:0000256" key="1">
    <source>
        <dbReference type="ARBA" id="ARBA00022512"/>
    </source>
</evidence>
<dbReference type="PANTHER" id="PTHR38634">
    <property type="entry name" value="PROTEIN CBG16428"/>
    <property type="match status" value="1"/>
</dbReference>
<keyword evidence="4" id="KW-0572">Peptidoglycan-anchor</keyword>
<feature type="region of interest" description="Disordered" evidence="5">
    <location>
        <begin position="1795"/>
        <end position="1831"/>
    </location>
</feature>
<evidence type="ECO:0000256" key="3">
    <source>
        <dbReference type="ARBA" id="ARBA00022729"/>
    </source>
</evidence>
<feature type="transmembrane region" description="Helical" evidence="6">
    <location>
        <begin position="2310"/>
        <end position="2327"/>
    </location>
</feature>
<dbReference type="InterPro" id="IPR019931">
    <property type="entry name" value="LPXTG_anchor"/>
</dbReference>
<keyword evidence="1" id="KW-0134">Cell wall</keyword>
<gene>
    <name evidence="8" type="ORF">QP354_02400</name>
</gene>
<dbReference type="PANTHER" id="PTHR38634:SF2">
    <property type="entry name" value="TROPHININ"/>
    <property type="match status" value="1"/>
</dbReference>
<comment type="caution">
    <text evidence="8">The sequence shown here is derived from an EMBL/GenBank/DDBJ whole genome shotgun (WGS) entry which is preliminary data.</text>
</comment>
<sequence>MDPNQVGQYSYSLDNSNIVPIISELASDGTTSFGSTSLNIDGKKTDVVTSGYGYSINYAVNQALKPTFTGTATLGNLSNGTTFVSANNTNYTADTPTDELPTLNVRLSTNGTTNVTNPQFIVTIPKGFKVTGHNLISSNTVSKYFDGNFKGTNSFTESEKYTVESLGTNSNGEKIYSVKLNFNPSESDNKDLGLQFKLAVDSSASTKGNHKYDSNTPLVTELASDGQSTAGTATITVNGTTYDVVKSSNATNVSYYINDAQLPDFTGKAVFGNLNSSNQFVSGNGINYTSTSTNIPTLSVQLSTNGTSTVNDPTFYVIIPKGFTSSINDFSVLTKDPSNYFGGGGYFSGSPQNHLNDYSIKSLGNIGPKGEQVFQIKLAYNPKWEDNFAGQFKLKLDPSQAGSYTYGKDNPVVAELSSDTKSPSTGTLTIDGKAVQITASSNTSINYGIEKNVLPNFTGDAAFGNLNTSNKEFVSGNGINYTSTSTNLPTLSVRLSTSGTSTVNNPQFIVMIPKGFTSSTSGFDLIPANPGNYFNGTFNGSNTNKDYSIQDLGKIGPNGEQLFKVTLNFNPSWDPANNFGGQFKLSFDPTAPKKYYSYDPSGAPIVSELADDANPSATGDSNHYTFTAAGKNINVVKSSYYQGIQYGIDTTAIPEFTGTANFDANGKIFNVGDTIPEYTFRLSTWGNSTVQNPKFIVMIPAGFTATTNDFSPIKNATIESLGTDSNGQQLFEISLKGGTPNWGTDSISGSVRLTLTPTEQNGGSHTYSNLTAPLVSEVSDYAQPSNGTYTFHVGNKDINVVQSPQTVNWTHPDKDPSDSSASLTYTINTGTTALDKSEYSITNPSVTLHKGTTGHAGYEQLTFTITPKQNSAIKSGQYIDVKLGLPTSDGNVVPYDTLLANENIPLKAPDGTQIATAYKMGTYYRIVFNSNAAEYTSGNNNLTLTPILRWGNPTSQNPSINIDQSDKNNLGKTFVYEGTTTQSEDGEKISYAPQNDINIGDGSYKFTSGLYIQGQKVYTEKYLDYNKDTEFNIGVPNVRTWTSKNTYTNNGWFNTVTFKIATSDAQDSNGKLQPDNDTGTDFYLTVKVGDNSNFKYSWENGADVKNQIVGPDGKSGILAQYKQNVLGQTKVAGSNYSLAYTQDSSDRIKSGVTVDDPKITKTDGIITAVYHIKLANPDAKLLGELKLLTVSADGFTKPADIQSYQQDEDNAIKEKNYTGVATSNTVLQNALINTKAPQGNIQKISTTGSTSSVEIHPDAGDWSAYANENTTNNSLSNDADSSNTRTATLEFYNDNDPANPILIPTATNTTSGAAGDPISFKDANKTLEDLEKQGYSLEKVEDPSGNITTPKNLANYDYGTLVNKQLIFKVYLHYTDIQSISASQSVSNSISNSYSIQRSESRSESLSISEATSGSISRSLSNSIRQSESTSRSLSQSESLSHSTSQSESLSNSFSQSESLSNSLSQSESLSNSLSQSESLSNSLSQSESLSNSLSQSESLSNSLSQSESLSNSLSQSESLSNSLSESESLSNSLSESESLSNSLSQSESLSNSLSESESLSNSLSQSESLSNSLSESESLSNSLSESESLSNSLSQSESLSNSLSQSESLSNSLSQSESLSNSLSQSESLSNSLSQSESLSNSLSQSESLSNSLSESESLSNSLSQSESLSNSLSQSESLSNSLSQSESLSNSLSQSESLSNSLSQSESLSNSLSQSESLSNSLSQSQSLSNSLSQSESLSNSLSQSESLSNSLSQSESLSNSLSQSESLSNSLSQSESLSNSLSQSESLSNSLSQSESLSNSLSQSESLSNSLRQSESLSNSLSQSESLSNSLSQSESLSNSLSQSESLSNSLSQSESLSNSLSQSESLSNSLSQSESLSNSLSQSESLSNSLSQSESLSNSLSQSESLSNSLSQSESLSNSLSQSESLSNSLSQSESLSNSLSQSESLSNSLSQSESLSNSLSQSESLSNSLSQSESLSNSLSQSKSLSNSLSQSESLSNSLSQSESLSNSLSQSESLSNSLSQSESLSNSLSQSESLSNSLSQSESLSNSLSQSESLSNSLSQSESLSNSLSQSESLSNSLSQSESLSNSLSQSESLSNSLSQSESLSNSLSQSESLSNSLSQSESMSNSLSQSESLSNSLSQSESLSNSLSQSESLSNSLSQSESLSNSLSESESLSNSLSNSGSNTPRHSQGSTSQSRSLSNSLSESEASISNSISQSTSIPTHSEVIESTSETNSNTNNSESINSTTNPSISRPAESVSEQTSVNITPEKQPAESTEQQVSAKKHRVRTNTRRKLPQTGASTNSSSLLGLLATAVGGLLGLRRKKNRKRRR</sequence>
<dbReference type="Gene3D" id="3.10.20.470">
    <property type="match status" value="1"/>
</dbReference>
<feature type="region of interest" description="Disordered" evidence="5">
    <location>
        <begin position="1517"/>
        <end position="1608"/>
    </location>
</feature>
<feature type="region of interest" description="Disordered" evidence="5">
    <location>
        <begin position="1262"/>
        <end position="1282"/>
    </location>
</feature>
<protein>
    <submittedName>
        <fullName evidence="8">LPXTG cell wall anchor domain-containing protein</fullName>
    </submittedName>
</protein>
<dbReference type="Proteomes" id="UP001232113">
    <property type="component" value="Unassembled WGS sequence"/>
</dbReference>
<feature type="region of interest" description="Disordered" evidence="5">
    <location>
        <begin position="2101"/>
        <end position="2315"/>
    </location>
</feature>
<keyword evidence="6" id="KW-0472">Membrane</keyword>
<feature type="compositionally biased region" description="Basic residues" evidence="5">
    <location>
        <begin position="2288"/>
        <end position="2301"/>
    </location>
</feature>
<evidence type="ECO:0000256" key="2">
    <source>
        <dbReference type="ARBA" id="ARBA00022525"/>
    </source>
</evidence>
<reference evidence="8" key="1">
    <citation type="submission" date="2023-05" db="EMBL/GenBank/DDBJ databases">
        <title>Cataloging the Phylogenetic Diversity of Human Bladder Bacteria.</title>
        <authorList>
            <person name="Du J."/>
        </authorList>
    </citation>
    <scope>NUCLEOTIDE SEQUENCE</scope>
    <source>
        <strain evidence="8">UMB6975B</strain>
    </source>
</reference>
<feature type="compositionally biased region" description="Low complexity" evidence="5">
    <location>
        <begin position="2198"/>
        <end position="2225"/>
    </location>
</feature>
<evidence type="ECO:0000256" key="5">
    <source>
        <dbReference type="SAM" id="MobiDB-lite"/>
    </source>
</evidence>
<feature type="compositionally biased region" description="Polar residues" evidence="5">
    <location>
        <begin position="2188"/>
        <end position="2197"/>
    </location>
</feature>
<dbReference type="NCBIfam" id="TIGR01167">
    <property type="entry name" value="LPXTG_anchor"/>
    <property type="match status" value="1"/>
</dbReference>
<dbReference type="EMBL" id="JASOLY010000003">
    <property type="protein sequence ID" value="MDK6867929.1"/>
    <property type="molecule type" value="Genomic_DNA"/>
</dbReference>
<evidence type="ECO:0000256" key="6">
    <source>
        <dbReference type="SAM" id="Phobius"/>
    </source>
</evidence>
<feature type="region of interest" description="Disordered" evidence="5">
    <location>
        <begin position="1417"/>
        <end position="1452"/>
    </location>
</feature>
<keyword evidence="2" id="KW-0964">Secreted</keyword>
<feature type="compositionally biased region" description="Low complexity" evidence="5">
    <location>
        <begin position="2304"/>
        <end position="2315"/>
    </location>
</feature>
<organism evidence="8 9">
    <name type="scientific">Lactobacillus paragasseri</name>
    <dbReference type="NCBI Taxonomy" id="2107999"/>
    <lineage>
        <taxon>Bacteria</taxon>
        <taxon>Bacillati</taxon>
        <taxon>Bacillota</taxon>
        <taxon>Bacilli</taxon>
        <taxon>Lactobacillales</taxon>
        <taxon>Lactobacillaceae</taxon>
        <taxon>Lactobacillus</taxon>
    </lineage>
</organism>
<proteinExistence type="predicted"/>
<name>A0AAW6XMB0_9LACO</name>
<feature type="compositionally biased region" description="Low complexity" evidence="5">
    <location>
        <begin position="2101"/>
        <end position="2187"/>
    </location>
</feature>
<feature type="region of interest" description="Disordered" evidence="5">
    <location>
        <begin position="1647"/>
        <end position="1666"/>
    </location>
</feature>
<dbReference type="PROSITE" id="PS50847">
    <property type="entry name" value="GRAM_POS_ANCHORING"/>
    <property type="match status" value="1"/>
</dbReference>
<keyword evidence="6" id="KW-0812">Transmembrane</keyword>
<feature type="compositionally biased region" description="Polar residues" evidence="5">
    <location>
        <begin position="2264"/>
        <end position="2287"/>
    </location>
</feature>